<dbReference type="Pfam" id="PF00227">
    <property type="entry name" value="Proteasome"/>
    <property type="match status" value="2"/>
</dbReference>
<dbReference type="AlphaFoldDB" id="A0A1X0P8B0"/>
<dbReference type="VEuPathDB" id="TriTrypDB:TM35_000025120"/>
<dbReference type="SUPFAM" id="SSF56235">
    <property type="entry name" value="N-terminal nucleophile aminohydrolases (Ntn hydrolases)"/>
    <property type="match status" value="1"/>
</dbReference>
<comment type="function">
    <text evidence="4">Component of the proteasome, a multicatalytic proteinase complex which is characterized by its ability to cleave peptides with Arg, Phe, Tyr, Leu, and Glu adjacent to the leaving group at neutral or slightly basic pH. The proteasome has an ATP-dependent proteolytic activity.</text>
</comment>
<dbReference type="GeneID" id="39981610"/>
<keyword evidence="1 4" id="KW-0963">Cytoplasm</keyword>
<dbReference type="InterPro" id="IPR023333">
    <property type="entry name" value="Proteasome_suB-type"/>
</dbReference>
<dbReference type="PANTHER" id="PTHR11599">
    <property type="entry name" value="PROTEASOME SUBUNIT ALPHA/BETA"/>
    <property type="match status" value="1"/>
</dbReference>
<keyword evidence="6" id="KW-1185">Reference proteome</keyword>
<dbReference type="GO" id="GO:0010498">
    <property type="term" value="P:proteasomal protein catabolic process"/>
    <property type="evidence" value="ECO:0007669"/>
    <property type="project" value="InterPro"/>
</dbReference>
<dbReference type="InterPro" id="IPR029055">
    <property type="entry name" value="Ntn_hydrolases_N"/>
</dbReference>
<dbReference type="CDD" id="cd03758">
    <property type="entry name" value="proteasome_beta_type_2"/>
    <property type="match status" value="1"/>
</dbReference>
<dbReference type="EMBL" id="NBCO01000002">
    <property type="protein sequence ID" value="ORC93186.1"/>
    <property type="molecule type" value="Genomic_DNA"/>
</dbReference>
<dbReference type="GO" id="GO:0005634">
    <property type="term" value="C:nucleus"/>
    <property type="evidence" value="ECO:0007669"/>
    <property type="project" value="UniProtKB-SubCell"/>
</dbReference>
<evidence type="ECO:0000256" key="1">
    <source>
        <dbReference type="ARBA" id="ARBA00022490"/>
    </source>
</evidence>
<dbReference type="STRING" id="67003.A0A1X0P8B0"/>
<proteinExistence type="inferred from homology"/>
<gene>
    <name evidence="5" type="ORF">TM35_000025120</name>
</gene>
<evidence type="ECO:0000256" key="2">
    <source>
        <dbReference type="ARBA" id="ARBA00022942"/>
    </source>
</evidence>
<comment type="subcellular location">
    <subcellularLocation>
        <location evidence="4">Cytoplasm</location>
    </subcellularLocation>
    <subcellularLocation>
        <location evidence="4">Nucleus</location>
    </subcellularLocation>
</comment>
<keyword evidence="2 4" id="KW-0647">Proteasome</keyword>
<protein>
    <recommendedName>
        <fullName evidence="4">Proteasome subunit beta</fullName>
    </recommendedName>
</protein>
<dbReference type="OrthoDB" id="268428at2759"/>
<keyword evidence="3 4" id="KW-0539">Nucleus</keyword>
<evidence type="ECO:0000313" key="6">
    <source>
        <dbReference type="Proteomes" id="UP000192257"/>
    </source>
</evidence>
<evidence type="ECO:0000313" key="5">
    <source>
        <dbReference type="EMBL" id="ORC93186.1"/>
    </source>
</evidence>
<name>A0A1X0P8B0_9TRYP</name>
<comment type="similarity">
    <text evidence="4">Belongs to the peptidase T1B family.</text>
</comment>
<dbReference type="InterPro" id="IPR035206">
    <property type="entry name" value="Proteasome_beta2"/>
</dbReference>
<sequence>MSETTIAFRCKDFVLVAAAGLNAFYYIKITDHEDKVTQLDSHKVVACAGENGPRVNFVEYIKCNMALKRMREHGRTITTAAVASFMRNALAQSLRSRDGACLVNSLLAGYDVPPQAGHENEYDSEIAAEGEGGFGVGPRLYYLDYLGTLQEVPYGCHGYGASFVTAALDRHWRPDMTAQEGADLMQRCCDEVRRRVVISNDTFICKAVTANGVELVPSIH</sequence>
<dbReference type="RefSeq" id="XP_028887252.1">
    <property type="nucleotide sequence ID" value="XM_029021830.1"/>
</dbReference>
<evidence type="ECO:0000256" key="4">
    <source>
        <dbReference type="RuleBase" id="RU004203"/>
    </source>
</evidence>
<dbReference type="Gene3D" id="3.60.20.10">
    <property type="entry name" value="Glutamine Phosphoribosylpyrophosphate, subunit 1, domain 1"/>
    <property type="match status" value="1"/>
</dbReference>
<dbReference type="InterPro" id="IPR001353">
    <property type="entry name" value="Proteasome_sua/b"/>
</dbReference>
<evidence type="ECO:0000256" key="3">
    <source>
        <dbReference type="ARBA" id="ARBA00023242"/>
    </source>
</evidence>
<dbReference type="GO" id="GO:0005737">
    <property type="term" value="C:cytoplasm"/>
    <property type="evidence" value="ECO:0007669"/>
    <property type="project" value="UniProtKB-SubCell"/>
</dbReference>
<reference evidence="5 6" key="1">
    <citation type="submission" date="2017-03" db="EMBL/GenBank/DDBJ databases">
        <title>An alternative strategy for trypanosome survival in the mammalian bloodstream revealed through genome and transcriptome analysis of the ubiquitous bovine parasite Trypanosoma (Megatrypanum) theileri.</title>
        <authorList>
            <person name="Kelly S."/>
            <person name="Ivens A."/>
            <person name="Mott A."/>
            <person name="O'Neill E."/>
            <person name="Emms D."/>
            <person name="Macleod O."/>
            <person name="Voorheis P."/>
            <person name="Matthews J."/>
            <person name="Matthews K."/>
            <person name="Carrington M."/>
        </authorList>
    </citation>
    <scope>NUCLEOTIDE SEQUENCE [LARGE SCALE GENOMIC DNA]</scope>
    <source>
        <strain evidence="5">Edinburgh</strain>
    </source>
</reference>
<comment type="subunit">
    <text evidence="4">Component of the proteasome complex.</text>
</comment>
<accession>A0A1X0P8B0</accession>
<dbReference type="InterPro" id="IPR050115">
    <property type="entry name" value="Proteasome_alpha"/>
</dbReference>
<dbReference type="GO" id="GO:0005839">
    <property type="term" value="C:proteasome core complex"/>
    <property type="evidence" value="ECO:0007669"/>
    <property type="project" value="InterPro"/>
</dbReference>
<comment type="caution">
    <text evidence="5">The sequence shown here is derived from an EMBL/GenBank/DDBJ whole genome shotgun (WGS) entry which is preliminary data.</text>
</comment>
<dbReference type="Proteomes" id="UP000192257">
    <property type="component" value="Unassembled WGS sequence"/>
</dbReference>
<dbReference type="PROSITE" id="PS51476">
    <property type="entry name" value="PROTEASOME_BETA_2"/>
    <property type="match status" value="1"/>
</dbReference>
<organism evidence="5 6">
    <name type="scientific">Trypanosoma theileri</name>
    <dbReference type="NCBI Taxonomy" id="67003"/>
    <lineage>
        <taxon>Eukaryota</taxon>
        <taxon>Discoba</taxon>
        <taxon>Euglenozoa</taxon>
        <taxon>Kinetoplastea</taxon>
        <taxon>Metakinetoplastina</taxon>
        <taxon>Trypanosomatida</taxon>
        <taxon>Trypanosomatidae</taxon>
        <taxon>Trypanosoma</taxon>
    </lineage>
</organism>